<keyword evidence="1" id="KW-0472">Membrane</keyword>
<gene>
    <name evidence="2" type="ORF">T03_507</name>
</gene>
<keyword evidence="3" id="KW-1185">Reference proteome</keyword>
<name>A0A0V1CBQ2_TRIBR</name>
<keyword evidence="1" id="KW-0812">Transmembrane</keyword>
<dbReference type="AlphaFoldDB" id="A0A0V1CBQ2"/>
<dbReference type="Proteomes" id="UP000054653">
    <property type="component" value="Unassembled WGS sequence"/>
</dbReference>
<comment type="caution">
    <text evidence="2">The sequence shown here is derived from an EMBL/GenBank/DDBJ whole genome shotgun (WGS) entry which is preliminary data.</text>
</comment>
<accession>A0A0V1CBQ2</accession>
<organism evidence="2 3">
    <name type="scientific">Trichinella britovi</name>
    <name type="common">Parasitic roundworm</name>
    <dbReference type="NCBI Taxonomy" id="45882"/>
    <lineage>
        <taxon>Eukaryota</taxon>
        <taxon>Metazoa</taxon>
        <taxon>Ecdysozoa</taxon>
        <taxon>Nematoda</taxon>
        <taxon>Enoplea</taxon>
        <taxon>Dorylaimia</taxon>
        <taxon>Trichinellida</taxon>
        <taxon>Trichinellidae</taxon>
        <taxon>Trichinella</taxon>
    </lineage>
</organism>
<evidence type="ECO:0000313" key="3">
    <source>
        <dbReference type="Proteomes" id="UP000054653"/>
    </source>
</evidence>
<dbReference type="EMBL" id="JYDI01000278">
    <property type="protein sequence ID" value="KRY46647.1"/>
    <property type="molecule type" value="Genomic_DNA"/>
</dbReference>
<sequence length="70" mass="8163">MNVRLHQIKNFSYEFYFPFIFAFRIIEICCLSVCIVYTISDSINGGTQFSAESSYSMYCKNDEQHISLAK</sequence>
<proteinExistence type="predicted"/>
<protein>
    <submittedName>
        <fullName evidence="2">Uncharacterized protein</fullName>
    </submittedName>
</protein>
<reference evidence="2 3" key="1">
    <citation type="submission" date="2015-01" db="EMBL/GenBank/DDBJ databases">
        <title>Evolution of Trichinella species and genotypes.</title>
        <authorList>
            <person name="Korhonen P.K."/>
            <person name="Edoardo P."/>
            <person name="Giuseppe L.R."/>
            <person name="Gasser R.B."/>
        </authorList>
    </citation>
    <scope>NUCLEOTIDE SEQUENCE [LARGE SCALE GENOMIC DNA]</scope>
    <source>
        <strain evidence="2">ISS120</strain>
    </source>
</reference>
<keyword evidence="1" id="KW-1133">Transmembrane helix</keyword>
<evidence type="ECO:0000256" key="1">
    <source>
        <dbReference type="SAM" id="Phobius"/>
    </source>
</evidence>
<feature type="transmembrane region" description="Helical" evidence="1">
    <location>
        <begin position="15"/>
        <end position="39"/>
    </location>
</feature>
<evidence type="ECO:0000313" key="2">
    <source>
        <dbReference type="EMBL" id="KRY46647.1"/>
    </source>
</evidence>